<evidence type="ECO:0000256" key="9">
    <source>
        <dbReference type="ARBA" id="ARBA00023136"/>
    </source>
</evidence>
<evidence type="ECO:0000256" key="10">
    <source>
        <dbReference type="ARBA" id="ARBA00023251"/>
    </source>
</evidence>
<evidence type="ECO:0000256" key="13">
    <source>
        <dbReference type="ARBA" id="ARBA00047594"/>
    </source>
</evidence>
<keyword evidence="14" id="KW-0961">Cell wall biogenesis/degradation</keyword>
<reference evidence="15" key="1">
    <citation type="journal article" date="2020" name="mSystems">
        <title>Genome- and Community-Level Interaction Insights into Carbon Utilization and Element Cycling Functions of Hydrothermarchaeota in Hydrothermal Sediment.</title>
        <authorList>
            <person name="Zhou Z."/>
            <person name="Liu Y."/>
            <person name="Xu W."/>
            <person name="Pan J."/>
            <person name="Luo Z.H."/>
            <person name="Li M."/>
        </authorList>
    </citation>
    <scope>NUCLEOTIDE SEQUENCE [LARGE SCALE GENOMIC DNA]</scope>
    <source>
        <strain evidence="15">HyVt-365</strain>
    </source>
</reference>
<keyword evidence="7 14" id="KW-0378">Hydrolase</keyword>
<dbReference type="PANTHER" id="PTHR30622:SF4">
    <property type="entry name" value="UNDECAPRENYL-DIPHOSPHATASE"/>
    <property type="match status" value="1"/>
</dbReference>
<comment type="catalytic activity">
    <reaction evidence="13 14">
        <text>di-trans,octa-cis-undecaprenyl diphosphate + H2O = di-trans,octa-cis-undecaprenyl phosphate + phosphate + H(+)</text>
        <dbReference type="Rhea" id="RHEA:28094"/>
        <dbReference type="ChEBI" id="CHEBI:15377"/>
        <dbReference type="ChEBI" id="CHEBI:15378"/>
        <dbReference type="ChEBI" id="CHEBI:43474"/>
        <dbReference type="ChEBI" id="CHEBI:58405"/>
        <dbReference type="ChEBI" id="CHEBI:60392"/>
        <dbReference type="EC" id="3.6.1.27"/>
    </reaction>
</comment>
<accession>A0A7C1T5T6</accession>
<feature type="transmembrane region" description="Helical" evidence="14">
    <location>
        <begin position="71"/>
        <end position="92"/>
    </location>
</feature>
<evidence type="ECO:0000256" key="11">
    <source>
        <dbReference type="ARBA" id="ARBA00032707"/>
    </source>
</evidence>
<dbReference type="EC" id="3.6.1.27" evidence="3 14"/>
<keyword evidence="14" id="KW-0133">Cell shape</keyword>
<comment type="miscellaneous">
    <text evidence="14">Bacitracin is thought to be involved in the inhibition of peptidoglycan synthesis by sequestering undecaprenyl diphosphate, thereby reducing the pool of lipid carrier available.</text>
</comment>
<evidence type="ECO:0000256" key="6">
    <source>
        <dbReference type="ARBA" id="ARBA00022692"/>
    </source>
</evidence>
<organism evidence="15">
    <name type="scientific">candidate division WWE3 bacterium</name>
    <dbReference type="NCBI Taxonomy" id="2053526"/>
    <lineage>
        <taxon>Bacteria</taxon>
        <taxon>Katanobacteria</taxon>
    </lineage>
</organism>
<evidence type="ECO:0000256" key="4">
    <source>
        <dbReference type="ARBA" id="ARBA00021581"/>
    </source>
</evidence>
<dbReference type="EMBL" id="DRHH01000014">
    <property type="protein sequence ID" value="HEB13859.1"/>
    <property type="molecule type" value="Genomic_DNA"/>
</dbReference>
<feature type="transmembrane region" description="Helical" evidence="14">
    <location>
        <begin position="41"/>
        <end position="59"/>
    </location>
</feature>
<dbReference type="GO" id="GO:0050380">
    <property type="term" value="F:undecaprenyl-diphosphatase activity"/>
    <property type="evidence" value="ECO:0007669"/>
    <property type="project" value="UniProtKB-UniRule"/>
</dbReference>
<feature type="transmembrane region" description="Helical" evidence="14">
    <location>
        <begin position="236"/>
        <end position="254"/>
    </location>
</feature>
<feature type="transmembrane region" description="Helical" evidence="14">
    <location>
        <begin position="210"/>
        <end position="229"/>
    </location>
</feature>
<dbReference type="GO" id="GO:0005886">
    <property type="term" value="C:plasma membrane"/>
    <property type="evidence" value="ECO:0007669"/>
    <property type="project" value="UniProtKB-SubCell"/>
</dbReference>
<feature type="transmembrane region" description="Helical" evidence="14">
    <location>
        <begin position="6"/>
        <end position="29"/>
    </location>
</feature>
<comment type="subcellular location">
    <subcellularLocation>
        <location evidence="1 14">Cell membrane</location>
        <topology evidence="1 14">Multi-pass membrane protein</topology>
    </subcellularLocation>
</comment>
<dbReference type="Proteomes" id="UP000885744">
    <property type="component" value="Unassembled WGS sequence"/>
</dbReference>
<evidence type="ECO:0000256" key="8">
    <source>
        <dbReference type="ARBA" id="ARBA00022989"/>
    </source>
</evidence>
<proteinExistence type="inferred from homology"/>
<keyword evidence="5 14" id="KW-1003">Cell membrane</keyword>
<comment type="function">
    <text evidence="14">Catalyzes the dephosphorylation of undecaprenyl diphosphate (UPP). Confers resistance to bacitracin.</text>
</comment>
<keyword evidence="9 14" id="KW-0472">Membrane</keyword>
<keyword evidence="8 14" id="KW-1133">Transmembrane helix</keyword>
<evidence type="ECO:0000313" key="15">
    <source>
        <dbReference type="EMBL" id="HEB13859.1"/>
    </source>
</evidence>
<feature type="transmembrane region" description="Helical" evidence="14">
    <location>
        <begin position="104"/>
        <end position="124"/>
    </location>
</feature>
<dbReference type="GO" id="GO:0046677">
    <property type="term" value="P:response to antibiotic"/>
    <property type="evidence" value="ECO:0007669"/>
    <property type="project" value="UniProtKB-UniRule"/>
</dbReference>
<sequence>MPLYQAIILGAVQGLTEIFPISSSGHLIIFPELLGWQPHSLSFDAALHLGTAFALLWWFDKAWINLFKTRSWRMVAFILLASVPAGLVGIFGRDFIEEYLRSPRLVAISLITVAILMVGIEALYRRERSPKKEASLGDVLLIGFSQAFALIPGVSRSGITISIGMSKGIKRDRAAHFSFLISIPIVLAAGLYQLFDVWQAGELAVQGPNFAAGILTSFVVGLFAIRFLFKILRKYSLLPFAFYRIALGIFLLWVL</sequence>
<comment type="caution">
    <text evidence="15">The sequence shown here is derived from an EMBL/GenBank/DDBJ whole genome shotgun (WGS) entry which is preliminary data.</text>
</comment>
<dbReference type="Pfam" id="PF02673">
    <property type="entry name" value="BacA"/>
    <property type="match status" value="1"/>
</dbReference>
<keyword evidence="10 14" id="KW-0046">Antibiotic resistance</keyword>
<evidence type="ECO:0000256" key="3">
    <source>
        <dbReference type="ARBA" id="ARBA00012374"/>
    </source>
</evidence>
<evidence type="ECO:0000256" key="7">
    <source>
        <dbReference type="ARBA" id="ARBA00022801"/>
    </source>
</evidence>
<dbReference type="InterPro" id="IPR003824">
    <property type="entry name" value="UppP"/>
</dbReference>
<keyword evidence="14" id="KW-0573">Peptidoglycan synthesis</keyword>
<evidence type="ECO:0000256" key="14">
    <source>
        <dbReference type="HAMAP-Rule" id="MF_01006"/>
    </source>
</evidence>
<comment type="similarity">
    <text evidence="2 14">Belongs to the UppP family.</text>
</comment>
<keyword evidence="6 14" id="KW-0812">Transmembrane</keyword>
<evidence type="ECO:0000256" key="2">
    <source>
        <dbReference type="ARBA" id="ARBA00010621"/>
    </source>
</evidence>
<protein>
    <recommendedName>
        <fullName evidence="4 14">Undecaprenyl-diphosphatase</fullName>
        <ecNumber evidence="3 14">3.6.1.27</ecNumber>
    </recommendedName>
    <alternativeName>
        <fullName evidence="12 14">Bacitracin resistance protein</fullName>
    </alternativeName>
    <alternativeName>
        <fullName evidence="11 14">Undecaprenyl pyrophosphate phosphatase</fullName>
    </alternativeName>
</protein>
<evidence type="ECO:0000256" key="12">
    <source>
        <dbReference type="ARBA" id="ARBA00032932"/>
    </source>
</evidence>
<dbReference type="GO" id="GO:0009252">
    <property type="term" value="P:peptidoglycan biosynthetic process"/>
    <property type="evidence" value="ECO:0007669"/>
    <property type="project" value="UniProtKB-KW"/>
</dbReference>
<dbReference type="GO" id="GO:0071555">
    <property type="term" value="P:cell wall organization"/>
    <property type="evidence" value="ECO:0007669"/>
    <property type="project" value="UniProtKB-KW"/>
</dbReference>
<feature type="transmembrane region" description="Helical" evidence="14">
    <location>
        <begin position="174"/>
        <end position="195"/>
    </location>
</feature>
<dbReference type="HAMAP" id="MF_01006">
    <property type="entry name" value="Undec_diphosphatase"/>
    <property type="match status" value="1"/>
</dbReference>
<evidence type="ECO:0000256" key="5">
    <source>
        <dbReference type="ARBA" id="ARBA00022475"/>
    </source>
</evidence>
<dbReference type="PANTHER" id="PTHR30622">
    <property type="entry name" value="UNDECAPRENYL-DIPHOSPHATASE"/>
    <property type="match status" value="1"/>
</dbReference>
<gene>
    <name evidence="14" type="primary">uppP</name>
    <name evidence="15" type="ORF">ENI09_00400</name>
</gene>
<name>A0A7C1T5T6_UNCKA</name>
<dbReference type="GO" id="GO:0008360">
    <property type="term" value="P:regulation of cell shape"/>
    <property type="evidence" value="ECO:0007669"/>
    <property type="project" value="UniProtKB-KW"/>
</dbReference>
<dbReference type="AlphaFoldDB" id="A0A7C1T5T6"/>
<evidence type="ECO:0000256" key="1">
    <source>
        <dbReference type="ARBA" id="ARBA00004651"/>
    </source>
</evidence>